<proteinExistence type="predicted"/>
<dbReference type="EMBL" id="GGEC01058143">
    <property type="protein sequence ID" value="MBX38627.1"/>
    <property type="molecule type" value="Transcribed_RNA"/>
</dbReference>
<organism evidence="1">
    <name type="scientific">Rhizophora mucronata</name>
    <name type="common">Asiatic mangrove</name>
    <dbReference type="NCBI Taxonomy" id="61149"/>
    <lineage>
        <taxon>Eukaryota</taxon>
        <taxon>Viridiplantae</taxon>
        <taxon>Streptophyta</taxon>
        <taxon>Embryophyta</taxon>
        <taxon>Tracheophyta</taxon>
        <taxon>Spermatophyta</taxon>
        <taxon>Magnoliopsida</taxon>
        <taxon>eudicotyledons</taxon>
        <taxon>Gunneridae</taxon>
        <taxon>Pentapetalae</taxon>
        <taxon>rosids</taxon>
        <taxon>fabids</taxon>
        <taxon>Malpighiales</taxon>
        <taxon>Rhizophoraceae</taxon>
        <taxon>Rhizophora</taxon>
    </lineage>
</organism>
<reference evidence="1" key="1">
    <citation type="submission" date="2018-02" db="EMBL/GenBank/DDBJ databases">
        <title>Rhizophora mucronata_Transcriptome.</title>
        <authorList>
            <person name="Meera S.P."/>
            <person name="Sreeshan A."/>
            <person name="Augustine A."/>
        </authorList>
    </citation>
    <scope>NUCLEOTIDE SEQUENCE</scope>
    <source>
        <tissue evidence="1">Leaf</tissue>
    </source>
</reference>
<sequence length="23" mass="2691">MLVYSCTHDVSLTHSSKYFIVLF</sequence>
<dbReference type="AlphaFoldDB" id="A0A2P2N814"/>
<accession>A0A2P2N814</accession>
<name>A0A2P2N814_RHIMU</name>
<evidence type="ECO:0000313" key="1">
    <source>
        <dbReference type="EMBL" id="MBX38627.1"/>
    </source>
</evidence>
<protein>
    <submittedName>
        <fullName evidence="1">Uncharacterized protein</fullName>
    </submittedName>
</protein>